<reference evidence="4 5" key="1">
    <citation type="submission" date="2024-09" db="EMBL/GenBank/DDBJ databases">
        <title>Draft genome sequence of multifaceted antimicrobials producing Streptomyces sp. strain FH1.</title>
        <authorList>
            <person name="Hassan F."/>
            <person name="Ali H."/>
            <person name="Hassan N."/>
            <person name="Nawaz A."/>
        </authorList>
    </citation>
    <scope>NUCLEOTIDE SEQUENCE [LARGE SCALE GENOMIC DNA]</scope>
    <source>
        <strain evidence="4 5">FH1</strain>
    </source>
</reference>
<name>A0ABV4ZKF6_9ACTN</name>
<dbReference type="PROSITE" id="PS51257">
    <property type="entry name" value="PROKAR_LIPOPROTEIN"/>
    <property type="match status" value="1"/>
</dbReference>
<evidence type="ECO:0000259" key="3">
    <source>
        <dbReference type="Pfam" id="PF03537"/>
    </source>
</evidence>
<accession>A0ABV4ZKF6</accession>
<protein>
    <submittedName>
        <fullName evidence="4">Endo alpha-1,4 polygalactosaminidase</fullName>
    </submittedName>
</protein>
<feature type="domain" description="Glycoside-hydrolase family GH114 TIM-barrel" evidence="3">
    <location>
        <begin position="54"/>
        <end position="272"/>
    </location>
</feature>
<comment type="caution">
    <text evidence="4">The sequence shown here is derived from an EMBL/GenBank/DDBJ whole genome shotgun (WGS) entry which is preliminary data.</text>
</comment>
<organism evidence="4 5">
    <name type="scientific">Streptomyces carpaticus</name>
    <dbReference type="NCBI Taxonomy" id="285558"/>
    <lineage>
        <taxon>Bacteria</taxon>
        <taxon>Bacillati</taxon>
        <taxon>Actinomycetota</taxon>
        <taxon>Actinomycetes</taxon>
        <taxon>Kitasatosporales</taxon>
        <taxon>Streptomycetaceae</taxon>
        <taxon>Streptomyces</taxon>
    </lineage>
</organism>
<dbReference type="PANTHER" id="PTHR35273:SF2">
    <property type="entry name" value="ALPHA-GALACTOSIDASE"/>
    <property type="match status" value="1"/>
</dbReference>
<dbReference type="SUPFAM" id="SSF51445">
    <property type="entry name" value="(Trans)glycosidases"/>
    <property type="match status" value="1"/>
</dbReference>
<gene>
    <name evidence="4" type="ORF">ACE11A_09725</name>
</gene>
<keyword evidence="2" id="KW-0732">Signal</keyword>
<dbReference type="Pfam" id="PF03537">
    <property type="entry name" value="Glyco_hydro_114"/>
    <property type="match status" value="1"/>
</dbReference>
<dbReference type="InterPro" id="IPR013785">
    <property type="entry name" value="Aldolase_TIM"/>
</dbReference>
<sequence length="276" mass="30391">MSRTPLTALAASTAALLTLGACSSATATEDRGAPTPNAAPGTSGFWTPEPGTDWQWQLIGTVDTSVDVPVYDIDGFDNSAAVVSGLHEQGRKVICYISVGSFEDWRPDAGDFPEEVLGAPLDEWEGEQWLDIRALDVLEPLMAARFDMCAEKGFDAIEPDNMDAYINDSGFPLTKDDQLAYNRMIADLAHDRGLSVGLKNGVDQVTELVEHFDFTVNEECAYYNECHKVAPFIEAGKAVFHVEYELTTDEFCPVTQPLNFSSMLKNWDLDAWRETC</sequence>
<keyword evidence="5" id="KW-1185">Reference proteome</keyword>
<feature type="region of interest" description="Disordered" evidence="1">
    <location>
        <begin position="27"/>
        <end position="47"/>
    </location>
</feature>
<feature type="chain" id="PRO_5045179236" evidence="2">
    <location>
        <begin position="28"/>
        <end position="276"/>
    </location>
</feature>
<dbReference type="EMBL" id="JBHGBT010000007">
    <property type="protein sequence ID" value="MFB4194627.1"/>
    <property type="molecule type" value="Genomic_DNA"/>
</dbReference>
<proteinExistence type="predicted"/>
<evidence type="ECO:0000313" key="4">
    <source>
        <dbReference type="EMBL" id="MFB4194627.1"/>
    </source>
</evidence>
<dbReference type="InterPro" id="IPR017853">
    <property type="entry name" value="GH"/>
</dbReference>
<dbReference type="Gene3D" id="3.20.20.70">
    <property type="entry name" value="Aldolase class I"/>
    <property type="match status" value="1"/>
</dbReference>
<evidence type="ECO:0000256" key="1">
    <source>
        <dbReference type="SAM" id="MobiDB-lite"/>
    </source>
</evidence>
<dbReference type="RefSeq" id="WP_375062628.1">
    <property type="nucleotide sequence ID" value="NZ_JBHGBT010000007.1"/>
</dbReference>
<evidence type="ECO:0000256" key="2">
    <source>
        <dbReference type="SAM" id="SignalP"/>
    </source>
</evidence>
<feature type="signal peptide" evidence="2">
    <location>
        <begin position="1"/>
        <end position="27"/>
    </location>
</feature>
<dbReference type="Proteomes" id="UP001577267">
    <property type="component" value="Unassembled WGS sequence"/>
</dbReference>
<dbReference type="PANTHER" id="PTHR35273">
    <property type="entry name" value="ALPHA-1,4 POLYGALACTOSAMINIDASE, PUTATIVE (AFU_ORTHOLOGUE AFUA_3G07890)-RELATED"/>
    <property type="match status" value="1"/>
</dbReference>
<evidence type="ECO:0000313" key="5">
    <source>
        <dbReference type="Proteomes" id="UP001577267"/>
    </source>
</evidence>
<dbReference type="InterPro" id="IPR004352">
    <property type="entry name" value="GH114_TIM-barrel"/>
</dbReference>